<reference evidence="1" key="1">
    <citation type="journal article" date="2021" name="Proc. Natl. Acad. Sci. U.S.A.">
        <title>A Catalog of Tens of Thousands of Viruses from Human Metagenomes Reveals Hidden Associations with Chronic Diseases.</title>
        <authorList>
            <person name="Tisza M.J."/>
            <person name="Buck C.B."/>
        </authorList>
    </citation>
    <scope>NUCLEOTIDE SEQUENCE</scope>
    <source>
        <strain evidence="1">Ctiha2</strain>
    </source>
</reference>
<dbReference type="EMBL" id="BK059104">
    <property type="protein sequence ID" value="DAE30458.1"/>
    <property type="molecule type" value="Genomic_DNA"/>
</dbReference>
<name>A0A8S5RH66_9VIRU</name>
<evidence type="ECO:0000313" key="1">
    <source>
        <dbReference type="EMBL" id="DAE30458.1"/>
    </source>
</evidence>
<proteinExistence type="predicted"/>
<organism evidence="1">
    <name type="scientific">virus sp. ctiha2</name>
    <dbReference type="NCBI Taxonomy" id="2827299"/>
    <lineage>
        <taxon>Viruses</taxon>
    </lineage>
</organism>
<sequence>MSFQEFERKYSYLLSWEDAEKKVGRKLDWNNNFDCCLYHDLLVEAVNAK</sequence>
<accession>A0A8S5RH66</accession>
<protein>
    <submittedName>
        <fullName evidence="1">Uncharacterized protein</fullName>
    </submittedName>
</protein>